<reference evidence="5" key="1">
    <citation type="submission" date="2021-07" db="EMBL/GenBank/DDBJ databases">
        <authorList>
            <person name="Branca A.L. A."/>
        </authorList>
    </citation>
    <scope>NUCLEOTIDE SEQUENCE</scope>
</reference>
<dbReference type="SUPFAM" id="SSF75625">
    <property type="entry name" value="YebC-like"/>
    <property type="match status" value="1"/>
</dbReference>
<evidence type="ECO:0000256" key="2">
    <source>
        <dbReference type="ARBA" id="ARBA00008724"/>
    </source>
</evidence>
<organism evidence="5 6">
    <name type="scientific">Penicillium salamii</name>
    <dbReference type="NCBI Taxonomy" id="1612424"/>
    <lineage>
        <taxon>Eukaryota</taxon>
        <taxon>Fungi</taxon>
        <taxon>Dikarya</taxon>
        <taxon>Ascomycota</taxon>
        <taxon>Pezizomycotina</taxon>
        <taxon>Eurotiomycetes</taxon>
        <taxon>Eurotiomycetidae</taxon>
        <taxon>Eurotiales</taxon>
        <taxon>Aspergillaceae</taxon>
        <taxon>Penicillium</taxon>
    </lineage>
</organism>
<evidence type="ECO:0000313" key="5">
    <source>
        <dbReference type="EMBL" id="CAG8386567.1"/>
    </source>
</evidence>
<protein>
    <recommendedName>
        <fullName evidence="7">Transcriptional regulator TACO1-like protein</fullName>
    </recommendedName>
</protein>
<evidence type="ECO:0008006" key="7">
    <source>
        <dbReference type="Google" id="ProtNLM"/>
    </source>
</evidence>
<evidence type="ECO:0000259" key="3">
    <source>
        <dbReference type="Pfam" id="PF01709"/>
    </source>
</evidence>
<proteinExistence type="inferred from homology"/>
<comment type="subcellular location">
    <subcellularLocation>
        <location evidence="1">Mitochondrion</location>
    </subcellularLocation>
</comment>
<feature type="domain" description="TACO1/YebC-like second and third" evidence="3">
    <location>
        <begin position="153"/>
        <end position="309"/>
    </location>
</feature>
<dbReference type="PANTHER" id="PTHR12532">
    <property type="entry name" value="TRANSLATIONAL ACTIVATOR OF CYTOCHROME C OXIDASE 1"/>
    <property type="match status" value="1"/>
</dbReference>
<gene>
    <name evidence="5" type="ORF">PSALAMII_LOCUS6289</name>
</gene>
<dbReference type="Gene3D" id="1.10.10.200">
    <property type="match status" value="1"/>
</dbReference>
<dbReference type="InterPro" id="IPR048300">
    <property type="entry name" value="TACO1_YebC-like_2nd/3rd_dom"/>
</dbReference>
<sequence>MEYEVRSSFTPIALSGGHIGPQFIRGEMYITDTFLLRIIMALRLGRLVPRRQWNCTIPSVRPFTSTGFNGSGHNKWSSIKHDKARNDKAKSKERAMMGKEIASATQMWGADTKYNPRLALALSNAKRASIPKIVIDAAIARGQGLSVSGQALESLTIEAMLPGNVAAVVECQTDQKGRVLQDVRYLIKDNGGIVTPTTFLFERKGKVVMEKKDETDPDDFLDQAIEAGAADITTDDKGRLVLLTDPSETKTVGETFAKLSGLVIEELEMIWDPNTDSLVEVQDEEHTKALEDLLGALREEPSVQDIYLNSTEQF</sequence>
<dbReference type="OrthoDB" id="5958943at2759"/>
<dbReference type="InterPro" id="IPR017856">
    <property type="entry name" value="Integrase-like_N"/>
</dbReference>
<dbReference type="InterPro" id="IPR049083">
    <property type="entry name" value="TACO1_YebC_N"/>
</dbReference>
<name>A0A9W4JD47_9EURO</name>
<comment type="caution">
    <text evidence="5">The sequence shown here is derived from an EMBL/GenBank/DDBJ whole genome shotgun (WGS) entry which is preliminary data.</text>
</comment>
<dbReference type="FunFam" id="1.10.10.200:FF:000002">
    <property type="entry name" value="Probable transcriptional regulatory protein CLM62_37755"/>
    <property type="match status" value="1"/>
</dbReference>
<dbReference type="InterPro" id="IPR029072">
    <property type="entry name" value="YebC-like"/>
</dbReference>
<dbReference type="Pfam" id="PF01709">
    <property type="entry name" value="Transcrip_reg"/>
    <property type="match status" value="1"/>
</dbReference>
<dbReference type="InterPro" id="IPR002876">
    <property type="entry name" value="Transcrip_reg_TACO1-like"/>
</dbReference>
<dbReference type="InterPro" id="IPR026564">
    <property type="entry name" value="Transcrip_reg_TACO1-like_dom3"/>
</dbReference>
<evidence type="ECO:0000259" key="4">
    <source>
        <dbReference type="Pfam" id="PF20772"/>
    </source>
</evidence>
<dbReference type="EMBL" id="CAJVPD010000240">
    <property type="protein sequence ID" value="CAG8386567.1"/>
    <property type="molecule type" value="Genomic_DNA"/>
</dbReference>
<accession>A0A9W4JD47</accession>
<dbReference type="Pfam" id="PF20772">
    <property type="entry name" value="TACO1_YebC_N"/>
    <property type="match status" value="1"/>
</dbReference>
<dbReference type="GO" id="GO:0005739">
    <property type="term" value="C:mitochondrion"/>
    <property type="evidence" value="ECO:0007669"/>
    <property type="project" value="UniProtKB-SubCell"/>
</dbReference>
<dbReference type="PANTHER" id="PTHR12532:SF0">
    <property type="entry name" value="TRANSLATIONAL ACTIVATOR OF CYTOCHROME C OXIDASE 1"/>
    <property type="match status" value="1"/>
</dbReference>
<evidence type="ECO:0000256" key="1">
    <source>
        <dbReference type="ARBA" id="ARBA00004173"/>
    </source>
</evidence>
<dbReference type="Proteomes" id="UP001152592">
    <property type="component" value="Unassembled WGS sequence"/>
</dbReference>
<comment type="similarity">
    <text evidence="2">Belongs to the TACO1 family.</text>
</comment>
<dbReference type="AlphaFoldDB" id="A0A9W4JD47"/>
<dbReference type="Gene3D" id="3.30.70.980">
    <property type="match status" value="2"/>
</dbReference>
<feature type="domain" description="TACO1/YebC-like N-terminal" evidence="4">
    <location>
        <begin position="74"/>
        <end position="144"/>
    </location>
</feature>
<evidence type="ECO:0000313" key="6">
    <source>
        <dbReference type="Proteomes" id="UP001152592"/>
    </source>
</evidence>